<protein>
    <submittedName>
        <fullName evidence="2">Uncharacterized protein</fullName>
    </submittedName>
</protein>
<name>A3MVQ0_PYRCJ</name>
<reference evidence="2" key="1">
    <citation type="submission" date="2007-02" db="EMBL/GenBank/DDBJ databases">
        <title>Complete sequence of Pyrobaculum calidifontis JCM 11548.</title>
        <authorList>
            <consortium name="US DOE Joint Genome Institute"/>
            <person name="Copeland A."/>
            <person name="Lucas S."/>
            <person name="Lapidus A."/>
            <person name="Barry K."/>
            <person name="Glavina del Rio T."/>
            <person name="Dalin E."/>
            <person name="Tice H."/>
            <person name="Pitluck S."/>
            <person name="Chain P."/>
            <person name="Malfatti S."/>
            <person name="Shin M."/>
            <person name="Vergez L."/>
            <person name="Schmutz J."/>
            <person name="Larimer F."/>
            <person name="Land M."/>
            <person name="Hauser L."/>
            <person name="Kyrpides N."/>
            <person name="Mikhailova N."/>
            <person name="Cozen A.E."/>
            <person name="Fitz-Gibbon S.T."/>
            <person name="House C.H."/>
            <person name="Saltikov C."/>
            <person name="Lowe T.M."/>
            <person name="Richardson P."/>
        </authorList>
    </citation>
    <scope>NUCLEOTIDE SEQUENCE [LARGE SCALE GENOMIC DNA]</scope>
    <source>
        <strain evidence="2">JCM 11548</strain>
    </source>
</reference>
<organism evidence="2 3">
    <name type="scientific">Pyrobaculum calidifontis (strain DSM 21063 / JCM 11548 / VA1)</name>
    <dbReference type="NCBI Taxonomy" id="410359"/>
    <lineage>
        <taxon>Archaea</taxon>
        <taxon>Thermoproteota</taxon>
        <taxon>Thermoprotei</taxon>
        <taxon>Thermoproteales</taxon>
        <taxon>Thermoproteaceae</taxon>
        <taxon>Pyrobaculum</taxon>
    </lineage>
</organism>
<sequence length="959" mass="107882">MLLADLFERLVNQAAEDVAKELCGAIPGTDVVILVTPGSARHEVARRAAAKCDTPVKILTYKADEPGTEPLDKDKILKEDAKVIAIPLDNLAARDLYQHLATKRRKVIDLPSIYQRLLGSSYNYAKVRYKKLRHIAKTTEGISISLLQLNPLEVEKGIKAIRRLRPRQRSAKELLAEVLEDLATKVGAQLVAEVLHLGIELLERSGTGSWLIDKVHKLSSRLGIRSEDLLEKLLTKGRARDHFIEAVVQFAKAAAEASPYLQNPSFEAVVAEVANDGWGLSIEKFKTLAENAAKLLRSKIATKDDIERLKKELEDRLDKAWKELEKLKKRVEEAETELQVLGIVSEVWKRPKDLGFDLERGVFHVYGSDKPLVVTDSFAKQAEEILDGIREGKFVVVRGEKGIGKSTLTLYALAKALSTGNFRVYKIGPTHKEPTEEFHKLSITVKMALHTPVLFYDPATPPYYEAPSDAPQPTAIGQIIRHLLDLHERLLEEGSPIPVVVVLPNDIYATLPSELKQRLDAHMAVEVDLRQPQFLAEIVKAYSGTTCKDEVYQKIGREIAEKYEGGYTLVARYAGEWLRQAGCATNVAKAVEAGGGNAKTFLALYIYKGIFQGDSRLLWALAIPFLARAKLGPMPPKWLEEIPQIDPRDNTLYCNTPLHSVPIQGGDEAREFIKKWLAEEHEDLIEEVIKELAQGTLSAQVEPMLKGKTALKYIMNIENTLAEVAERLKSPARVVGNCGGGDPVDVLFEQLAQRKELREAIERHTWEFLEAVGESLLNVRVELVYPKIKSQRGDLGEWIFVDNYMPLSVILFLQKSVHRFTYIIDHCQAIEHLHQRAIERGELLEPTPLAILALSKGRLGQCIDKAWKVLAKQIGNIIPTEEALTWAREFIRHLIEREMFNEAAVIIAQLSSYDQNLVKFIEPSKLNWIGKIYYGKALISLLYNTEITEHKYMIEKIEE</sequence>
<dbReference type="SUPFAM" id="SSF52540">
    <property type="entry name" value="P-loop containing nucleoside triphosphate hydrolases"/>
    <property type="match status" value="1"/>
</dbReference>
<dbReference type="HOGENOM" id="CLU_307902_0_0_2"/>
<evidence type="ECO:0000313" key="2">
    <source>
        <dbReference type="EMBL" id="ABO08717.1"/>
    </source>
</evidence>
<evidence type="ECO:0000313" key="3">
    <source>
        <dbReference type="Proteomes" id="UP000001431"/>
    </source>
</evidence>
<dbReference type="EMBL" id="CP000561">
    <property type="protein sequence ID" value="ABO08717.1"/>
    <property type="molecule type" value="Genomic_DNA"/>
</dbReference>
<keyword evidence="1" id="KW-0175">Coiled coil</keyword>
<dbReference type="AlphaFoldDB" id="A3MVQ0"/>
<feature type="coiled-coil region" evidence="1">
    <location>
        <begin position="292"/>
        <end position="344"/>
    </location>
</feature>
<dbReference type="eggNOG" id="arCOG07852">
    <property type="taxonomic scope" value="Archaea"/>
</dbReference>
<evidence type="ECO:0000256" key="1">
    <source>
        <dbReference type="SAM" id="Coils"/>
    </source>
</evidence>
<dbReference type="KEGG" id="pcl:Pcal_1293"/>
<keyword evidence="3" id="KW-1185">Reference proteome</keyword>
<dbReference type="Proteomes" id="UP000001431">
    <property type="component" value="Chromosome"/>
</dbReference>
<gene>
    <name evidence="2" type="ordered locus">Pcal_1293</name>
</gene>
<accession>A3MVQ0</accession>
<dbReference type="STRING" id="410359.Pcal_1293"/>
<proteinExistence type="predicted"/>
<dbReference type="InterPro" id="IPR027417">
    <property type="entry name" value="P-loop_NTPase"/>
</dbReference>